<gene>
    <name evidence="10" type="ORF">ACFPWU_10570</name>
</gene>
<evidence type="ECO:0000259" key="9">
    <source>
        <dbReference type="PROSITE" id="PS50928"/>
    </source>
</evidence>
<feature type="transmembrane region" description="Helical" evidence="7">
    <location>
        <begin position="140"/>
        <end position="158"/>
    </location>
</feature>
<reference evidence="11" key="1">
    <citation type="journal article" date="2019" name="Int. J. Syst. Evol. Microbiol.">
        <title>The Global Catalogue of Microorganisms (GCM) 10K type strain sequencing project: providing services to taxonomists for standard genome sequencing and annotation.</title>
        <authorList>
            <consortium name="The Broad Institute Genomics Platform"/>
            <consortium name="The Broad Institute Genome Sequencing Center for Infectious Disease"/>
            <person name="Wu L."/>
            <person name="Ma J."/>
        </authorList>
    </citation>
    <scope>NUCLEOTIDE SEQUENCE [LARGE SCALE GENOMIC DNA]</scope>
    <source>
        <strain evidence="11">DFY28</strain>
    </source>
</reference>
<evidence type="ECO:0000313" key="10">
    <source>
        <dbReference type="EMBL" id="MFC6154099.1"/>
    </source>
</evidence>
<dbReference type="RefSeq" id="WP_128221701.1">
    <property type="nucleotide sequence ID" value="NZ_CP034929.1"/>
</dbReference>
<dbReference type="PROSITE" id="PS50928">
    <property type="entry name" value="ABC_TM1"/>
    <property type="match status" value="1"/>
</dbReference>
<accession>A0ABW1QX25</accession>
<evidence type="ECO:0000256" key="1">
    <source>
        <dbReference type="ARBA" id="ARBA00004651"/>
    </source>
</evidence>
<dbReference type="InterPro" id="IPR000515">
    <property type="entry name" value="MetI-like"/>
</dbReference>
<evidence type="ECO:0000256" key="3">
    <source>
        <dbReference type="ARBA" id="ARBA00022475"/>
    </source>
</evidence>
<evidence type="ECO:0000256" key="6">
    <source>
        <dbReference type="ARBA" id="ARBA00023136"/>
    </source>
</evidence>
<evidence type="ECO:0000256" key="5">
    <source>
        <dbReference type="ARBA" id="ARBA00022989"/>
    </source>
</evidence>
<evidence type="ECO:0000256" key="4">
    <source>
        <dbReference type="ARBA" id="ARBA00022692"/>
    </source>
</evidence>
<dbReference type="Gene3D" id="1.10.3720.10">
    <property type="entry name" value="MetI-like"/>
    <property type="match status" value="1"/>
</dbReference>
<sequence length="295" mass="31787">MSSSAPPRDRAIAAQGTESDAGDVTVAAPAGGKTPRKRRRSGVDGYTVLRWLSPFLLLAVWQICSTTGVLPEDKLDAPSTIARTAWDLWQSGVLGDAVLVSLQRAAIGFAIGGILAVVLGTWVALTRLGDAIADPIMQMLRAIPLFGLVPLFIIWFGIKEEPKIYLVALGVMIPLYLNLVAALRGVDPDLKELATTLRLTRLERIRHVLLPSVLPGTLVGLRQSLGAAWIALVVAEQVNAGAGLGYMITNARDFYQPDVVVVGLLTYAVLGLLTDAIVRVLERRALRWRDEGRLA</sequence>
<dbReference type="PANTHER" id="PTHR30151:SF38">
    <property type="entry name" value="ALIPHATIC SULFONATES TRANSPORT PERMEASE PROTEIN SSUC-RELATED"/>
    <property type="match status" value="1"/>
</dbReference>
<keyword evidence="6 7" id="KW-0472">Membrane</keyword>
<keyword evidence="11" id="KW-1185">Reference proteome</keyword>
<keyword evidence="3" id="KW-1003">Cell membrane</keyword>
<dbReference type="Pfam" id="PF00528">
    <property type="entry name" value="BPD_transp_1"/>
    <property type="match status" value="1"/>
</dbReference>
<feature type="transmembrane region" description="Helical" evidence="7">
    <location>
        <begin position="105"/>
        <end position="128"/>
    </location>
</feature>
<evidence type="ECO:0000256" key="7">
    <source>
        <dbReference type="RuleBase" id="RU363032"/>
    </source>
</evidence>
<dbReference type="Proteomes" id="UP001596098">
    <property type="component" value="Unassembled WGS sequence"/>
</dbReference>
<dbReference type="InterPro" id="IPR035906">
    <property type="entry name" value="MetI-like_sf"/>
</dbReference>
<feature type="transmembrane region" description="Helical" evidence="7">
    <location>
        <begin position="260"/>
        <end position="281"/>
    </location>
</feature>
<keyword evidence="4 7" id="KW-0812">Transmembrane</keyword>
<dbReference type="PANTHER" id="PTHR30151">
    <property type="entry name" value="ALKANE SULFONATE ABC TRANSPORTER-RELATED, MEMBRANE SUBUNIT"/>
    <property type="match status" value="1"/>
</dbReference>
<feature type="region of interest" description="Disordered" evidence="8">
    <location>
        <begin position="1"/>
        <end position="40"/>
    </location>
</feature>
<dbReference type="CDD" id="cd06261">
    <property type="entry name" value="TM_PBP2"/>
    <property type="match status" value="1"/>
</dbReference>
<comment type="caution">
    <text evidence="10">The sequence shown here is derived from an EMBL/GenBank/DDBJ whole genome shotgun (WGS) entry which is preliminary data.</text>
</comment>
<protein>
    <submittedName>
        <fullName evidence="10">ABC transporter permease</fullName>
    </submittedName>
</protein>
<organism evidence="10 11">
    <name type="scientific">Nocardioides yefusunii</name>
    <dbReference type="NCBI Taxonomy" id="2500546"/>
    <lineage>
        <taxon>Bacteria</taxon>
        <taxon>Bacillati</taxon>
        <taxon>Actinomycetota</taxon>
        <taxon>Actinomycetes</taxon>
        <taxon>Propionibacteriales</taxon>
        <taxon>Nocardioidaceae</taxon>
        <taxon>Nocardioides</taxon>
    </lineage>
</organism>
<evidence type="ECO:0000256" key="8">
    <source>
        <dbReference type="SAM" id="MobiDB-lite"/>
    </source>
</evidence>
<feature type="transmembrane region" description="Helical" evidence="7">
    <location>
        <begin position="164"/>
        <end position="183"/>
    </location>
</feature>
<dbReference type="EMBL" id="JBHSQI010000005">
    <property type="protein sequence ID" value="MFC6154099.1"/>
    <property type="molecule type" value="Genomic_DNA"/>
</dbReference>
<feature type="domain" description="ABC transmembrane type-1" evidence="9">
    <location>
        <begin position="94"/>
        <end position="278"/>
    </location>
</feature>
<dbReference type="SUPFAM" id="SSF161098">
    <property type="entry name" value="MetI-like"/>
    <property type="match status" value="1"/>
</dbReference>
<comment type="subcellular location">
    <subcellularLocation>
        <location evidence="1 7">Cell membrane</location>
        <topology evidence="1 7">Multi-pass membrane protein</topology>
    </subcellularLocation>
</comment>
<evidence type="ECO:0000256" key="2">
    <source>
        <dbReference type="ARBA" id="ARBA00022448"/>
    </source>
</evidence>
<evidence type="ECO:0000313" key="11">
    <source>
        <dbReference type="Proteomes" id="UP001596098"/>
    </source>
</evidence>
<feature type="transmembrane region" description="Helical" evidence="7">
    <location>
        <begin position="48"/>
        <end position="70"/>
    </location>
</feature>
<proteinExistence type="inferred from homology"/>
<feature type="transmembrane region" description="Helical" evidence="7">
    <location>
        <begin position="227"/>
        <end position="248"/>
    </location>
</feature>
<name>A0ABW1QX25_9ACTN</name>
<keyword evidence="2 7" id="KW-0813">Transport</keyword>
<comment type="similarity">
    <text evidence="7">Belongs to the binding-protein-dependent transport system permease family.</text>
</comment>
<keyword evidence="5 7" id="KW-1133">Transmembrane helix</keyword>